<keyword evidence="3" id="KW-1185">Reference proteome</keyword>
<dbReference type="Proteomes" id="UP000541109">
    <property type="component" value="Unassembled WGS sequence"/>
</dbReference>
<sequence>MQINTDFDKRTSVHSEMLEWKESPMKGVSRRMLDRIGGEVARATTIVRYDPGSHFSAHVHTGGEEFIVLEGVFQDEHGDFPAGSYIRNPPESKHTPGSEPGCVIFVKLWQFDPKDRTHIRIDMNKLGAVPVQGRPGVSVSPLFKDEREDVRLEHWAPGADVTVDVDGGAELLVLEGGFEESGESFARHSWLRVPIGGKVVAKAGPDGAKVWIKTGGLRFVEPPKAG</sequence>
<dbReference type="Pfam" id="PF12973">
    <property type="entry name" value="Cupin_7"/>
    <property type="match status" value="1"/>
</dbReference>
<dbReference type="SUPFAM" id="SSF51182">
    <property type="entry name" value="RmlC-like cupins"/>
    <property type="match status" value="2"/>
</dbReference>
<evidence type="ECO:0000259" key="1">
    <source>
        <dbReference type="Pfam" id="PF12973"/>
    </source>
</evidence>
<dbReference type="AlphaFoldDB" id="A0A839AHG7"/>
<evidence type="ECO:0000313" key="3">
    <source>
        <dbReference type="Proteomes" id="UP000541109"/>
    </source>
</evidence>
<dbReference type="Gene3D" id="2.60.120.10">
    <property type="entry name" value="Jelly Rolls"/>
    <property type="match status" value="1"/>
</dbReference>
<dbReference type="EMBL" id="JACFXV010000063">
    <property type="protein sequence ID" value="MBA5778526.1"/>
    <property type="molecule type" value="Genomic_DNA"/>
</dbReference>
<comment type="caution">
    <text evidence="2">The sequence shown here is derived from an EMBL/GenBank/DDBJ whole genome shotgun (WGS) entry which is preliminary data.</text>
</comment>
<accession>A0A839AHG7</accession>
<protein>
    <submittedName>
        <fullName evidence="2">Cupin domain-containing protein</fullName>
    </submittedName>
</protein>
<dbReference type="CDD" id="cd20303">
    <property type="entry name" value="cupin_ChrR_1"/>
    <property type="match status" value="1"/>
</dbReference>
<reference evidence="2 3" key="1">
    <citation type="submission" date="2020-07" db="EMBL/GenBank/DDBJ databases">
        <title>Stappia sp., F7233, whole genome shotgun sequencing project.</title>
        <authorList>
            <person name="Jiang S."/>
            <person name="Liu Z.W."/>
            <person name="Du Z.J."/>
        </authorList>
    </citation>
    <scope>NUCLEOTIDE SEQUENCE [LARGE SCALE GENOMIC DNA]</scope>
    <source>
        <strain evidence="2 3">F7233</strain>
    </source>
</reference>
<evidence type="ECO:0000313" key="2">
    <source>
        <dbReference type="EMBL" id="MBA5778526.1"/>
    </source>
</evidence>
<dbReference type="RefSeq" id="WP_182166898.1">
    <property type="nucleotide sequence ID" value="NZ_JACFXV010000063.1"/>
</dbReference>
<dbReference type="InterPro" id="IPR014710">
    <property type="entry name" value="RmlC-like_jellyroll"/>
</dbReference>
<dbReference type="InterPro" id="IPR011051">
    <property type="entry name" value="RmlC_Cupin_sf"/>
</dbReference>
<name>A0A839AHG7_9HYPH</name>
<proteinExistence type="predicted"/>
<gene>
    <name evidence="2" type="ORF">H2509_15465</name>
</gene>
<organism evidence="2 3">
    <name type="scientific">Stappia albiluteola</name>
    <dbReference type="NCBI Taxonomy" id="2758565"/>
    <lineage>
        <taxon>Bacteria</taxon>
        <taxon>Pseudomonadati</taxon>
        <taxon>Pseudomonadota</taxon>
        <taxon>Alphaproteobacteria</taxon>
        <taxon>Hyphomicrobiales</taxon>
        <taxon>Stappiaceae</taxon>
        <taxon>Stappia</taxon>
    </lineage>
</organism>
<feature type="domain" description="ChrR-like cupin" evidence="1">
    <location>
        <begin position="9"/>
        <end position="111"/>
    </location>
</feature>
<dbReference type="InterPro" id="IPR025979">
    <property type="entry name" value="ChrR-like_cupin_dom"/>
</dbReference>